<dbReference type="InterPro" id="IPR010043">
    <property type="entry name" value="UTase/UR"/>
</dbReference>
<gene>
    <name evidence="2" type="ORF">EVA97_03835</name>
</gene>
<dbReference type="EMBL" id="SHBJ01000030">
    <property type="protein sequence ID" value="RZO27750.1"/>
    <property type="molecule type" value="Genomic_DNA"/>
</dbReference>
<dbReference type="PANTHER" id="PTHR47320:SF1">
    <property type="entry name" value="BIFUNCTIONAL URIDYLYLTRANSFERASE_URIDYLYL-REMOVING ENZYME"/>
    <property type="match status" value="1"/>
</dbReference>
<keyword evidence="2" id="KW-0548">Nucleotidyltransferase</keyword>
<evidence type="ECO:0000313" key="2">
    <source>
        <dbReference type="EMBL" id="RZO27750.1"/>
    </source>
</evidence>
<proteinExistence type="predicted"/>
<name>A0A520N2N8_9GAMM</name>
<reference evidence="2 3" key="1">
    <citation type="submission" date="2019-02" db="EMBL/GenBank/DDBJ databases">
        <title>Prokaryotic population dynamics and viral predation in marine succession experiment using metagenomics: the confinement effect.</title>
        <authorList>
            <person name="Haro-Moreno J.M."/>
            <person name="Rodriguez-Valera F."/>
            <person name="Lopez-Perez M."/>
        </authorList>
    </citation>
    <scope>NUCLEOTIDE SEQUENCE [LARGE SCALE GENOMIC DNA]</scope>
    <source>
        <strain evidence="2">MED-G164</strain>
    </source>
</reference>
<protein>
    <submittedName>
        <fullName evidence="2">[protein-PII] uridylyltransferase</fullName>
    </submittedName>
</protein>
<evidence type="ECO:0000313" key="3">
    <source>
        <dbReference type="Proteomes" id="UP000315283"/>
    </source>
</evidence>
<dbReference type="InterPro" id="IPR043519">
    <property type="entry name" value="NT_sf"/>
</dbReference>
<dbReference type="SUPFAM" id="SSF81301">
    <property type="entry name" value="Nucleotidyltransferase"/>
    <property type="match status" value="1"/>
</dbReference>
<sequence>MNKDIASLSKNYLKNFPETYKNSSNVNNYLKKHSENIEKNIKDKFLELSLDNNFAIYANGGFGRQEMFPNSDIDLSIIDIGQAKNFNDLENFISFMWDQGYKVGHSVRSISDIKNISKKDLKEFTSYLTRRPIISNQDIDKRITKILSRLWTRNDFY</sequence>
<dbReference type="GO" id="GO:0016787">
    <property type="term" value="F:hydrolase activity"/>
    <property type="evidence" value="ECO:0007669"/>
    <property type="project" value="UniProtKB-KW"/>
</dbReference>
<dbReference type="AlphaFoldDB" id="A0A520N2N8"/>
<accession>A0A520N2N8</accession>
<keyword evidence="1" id="KW-0378">Hydrolase</keyword>
<dbReference type="GO" id="GO:0008773">
    <property type="term" value="F:[protein-PII] uridylyltransferase activity"/>
    <property type="evidence" value="ECO:0007669"/>
    <property type="project" value="InterPro"/>
</dbReference>
<evidence type="ECO:0000256" key="1">
    <source>
        <dbReference type="ARBA" id="ARBA00022801"/>
    </source>
</evidence>
<organism evidence="2 3">
    <name type="scientific">SAR86 cluster bacterium</name>
    <dbReference type="NCBI Taxonomy" id="2030880"/>
    <lineage>
        <taxon>Bacteria</taxon>
        <taxon>Pseudomonadati</taxon>
        <taxon>Pseudomonadota</taxon>
        <taxon>Gammaproteobacteria</taxon>
        <taxon>SAR86 cluster</taxon>
    </lineage>
</organism>
<comment type="caution">
    <text evidence="2">The sequence shown here is derived from an EMBL/GenBank/DDBJ whole genome shotgun (WGS) entry which is preliminary data.</text>
</comment>
<feature type="non-terminal residue" evidence="2">
    <location>
        <position position="157"/>
    </location>
</feature>
<dbReference type="Proteomes" id="UP000315283">
    <property type="component" value="Unassembled WGS sequence"/>
</dbReference>
<keyword evidence="2" id="KW-0808">Transferase</keyword>
<dbReference type="PANTHER" id="PTHR47320">
    <property type="entry name" value="BIFUNCTIONAL URIDYLYLTRANSFERASE/URIDYLYL-REMOVING ENZYME"/>
    <property type="match status" value="1"/>
</dbReference>